<evidence type="ECO:0000313" key="3">
    <source>
        <dbReference type="Proteomes" id="UP000799118"/>
    </source>
</evidence>
<reference evidence="2" key="1">
    <citation type="journal article" date="2019" name="Environ. Microbiol.">
        <title>Fungal ecological strategies reflected in gene transcription - a case study of two litter decomposers.</title>
        <authorList>
            <person name="Barbi F."/>
            <person name="Kohler A."/>
            <person name="Barry K."/>
            <person name="Baskaran P."/>
            <person name="Daum C."/>
            <person name="Fauchery L."/>
            <person name="Ihrmark K."/>
            <person name="Kuo A."/>
            <person name="LaButti K."/>
            <person name="Lipzen A."/>
            <person name="Morin E."/>
            <person name="Grigoriev I.V."/>
            <person name="Henrissat B."/>
            <person name="Lindahl B."/>
            <person name="Martin F."/>
        </authorList>
    </citation>
    <scope>NUCLEOTIDE SEQUENCE</scope>
    <source>
        <strain evidence="2">JB14</strain>
    </source>
</reference>
<dbReference type="PANTHER" id="PTHR31912">
    <property type="entry name" value="IP13529P"/>
    <property type="match status" value="1"/>
</dbReference>
<dbReference type="PANTHER" id="PTHR31912:SF34">
    <property type="entry name" value="NOTOCHORD-RELATED PROTEIN"/>
    <property type="match status" value="1"/>
</dbReference>
<name>A0A6A4HTQ5_9AGAR</name>
<sequence length="993" mass="112349">MAGAKLKPIPEGFEENPANHREMCCILCFQRTPHTTASHWQKRGKSIAERHCSSQTHLGNVDAKRDEDELERRRQQASIDTYTGSSSMDVDDFSVHQENHSRPDMSFSAAPSTNHFVPTNPIPEFERVEPPAPYDPKTEKENIRFQFEQILIRELFLDDEDASETNVLETLWSLGFDDDDESGNLSIGENLFLPAADTENHCDYAPYPNKLMMLLDIMDNLPHLRMSTAHFRLMLCKKHCKSLLEAAQTIYLSLGNHFYVNDPREAVKRNFSNPQIAEHMNFYPEETTGPISEVWQCDRWKEYSPSEHTPMFSVGGKQFYINEAAMLEDSRIVIPLTWIKRNGIICADAHLITTNEAGEWVQNPQLISIPSNIFCTNYLDLMASRDGVHIPWHDATSIPQMPNPDRNLVPEGYDLYDIYYPLWVDDSTQTFQVRLLQQEYFVQFVSTSPNATSPEQFSAVKEMINDTHKHPILSYNAATGRMCGSRLRVPGLPADNPQQAEEASHGGGNSNHLCRKCNAGGSHEETESDAGYHALFCCGIARSAEETRNRLNNQLKAATMGVNTGLTSFLKNRNEMKWDDPSLTAEAITRDLMAWLQEQPGDKINPLLDIAGLDPTQDTPVEILHTSTDLDGLTVPPLRAAYIMQYRNNLIGKHFKTLMQTIAFHVHDFVTPAQFDLIKSAGELGAFLWVHEIKDMELYLNDLDIVIGNTLDAFSAVDPAKIINKIKLHLLPHIPNDIRRFGPIIRSSTEGFECFNAVFRLCSVYSNGQAPSQDIAQKFSGMDRVKHTLSGIMKPLATKKMHTFAWSLTQALSVLEQDWLFWNDNMSVIATSGDNCKIGSWVVIQKPESTEHSIGRIIELLSPKANHERTRPANIVAVECENYALKPRMFYSDYQSNMTVALESARHRDLGTLFKSDSFAKLQELQDAKQTKTQEKWKATAAENKKRKEARAAEIAGQFSNEVSDEDDGSNKDEESEGAPQRKRKRLINIHNI</sequence>
<gene>
    <name evidence="2" type="ORF">BT96DRAFT_1018013</name>
</gene>
<protein>
    <submittedName>
        <fullName evidence="2">Uncharacterized protein</fullName>
    </submittedName>
</protein>
<feature type="region of interest" description="Disordered" evidence="1">
    <location>
        <begin position="933"/>
        <end position="993"/>
    </location>
</feature>
<dbReference type="Proteomes" id="UP000799118">
    <property type="component" value="Unassembled WGS sequence"/>
</dbReference>
<feature type="compositionally biased region" description="Polar residues" evidence="1">
    <location>
        <begin position="76"/>
        <end position="88"/>
    </location>
</feature>
<dbReference type="EMBL" id="ML769442">
    <property type="protein sequence ID" value="KAE9401809.1"/>
    <property type="molecule type" value="Genomic_DNA"/>
</dbReference>
<evidence type="ECO:0000256" key="1">
    <source>
        <dbReference type="SAM" id="MobiDB-lite"/>
    </source>
</evidence>
<organism evidence="2 3">
    <name type="scientific">Gymnopus androsaceus JB14</name>
    <dbReference type="NCBI Taxonomy" id="1447944"/>
    <lineage>
        <taxon>Eukaryota</taxon>
        <taxon>Fungi</taxon>
        <taxon>Dikarya</taxon>
        <taxon>Basidiomycota</taxon>
        <taxon>Agaricomycotina</taxon>
        <taxon>Agaricomycetes</taxon>
        <taxon>Agaricomycetidae</taxon>
        <taxon>Agaricales</taxon>
        <taxon>Marasmiineae</taxon>
        <taxon>Omphalotaceae</taxon>
        <taxon>Gymnopus</taxon>
    </lineage>
</organism>
<feature type="compositionally biased region" description="Basic residues" evidence="1">
    <location>
        <begin position="981"/>
        <end position="993"/>
    </location>
</feature>
<keyword evidence="3" id="KW-1185">Reference proteome</keyword>
<feature type="compositionally biased region" description="Basic and acidic residues" evidence="1">
    <location>
        <begin position="933"/>
        <end position="952"/>
    </location>
</feature>
<evidence type="ECO:0000313" key="2">
    <source>
        <dbReference type="EMBL" id="KAE9401809.1"/>
    </source>
</evidence>
<feature type="region of interest" description="Disordered" evidence="1">
    <location>
        <begin position="52"/>
        <end position="89"/>
    </location>
</feature>
<proteinExistence type="predicted"/>
<accession>A0A6A4HTQ5</accession>
<dbReference type="AlphaFoldDB" id="A0A6A4HTQ5"/>
<feature type="region of interest" description="Disordered" evidence="1">
    <location>
        <begin position="491"/>
        <end position="511"/>
    </location>
</feature>
<feature type="compositionally biased region" description="Basic and acidic residues" evidence="1">
    <location>
        <begin position="62"/>
        <end position="74"/>
    </location>
</feature>
<dbReference type="OrthoDB" id="2506088at2759"/>